<name>A0ABY9NA85_9PSED</name>
<organism evidence="1 2">
    <name type="scientific">Pseudomonas piscis</name>
    <dbReference type="NCBI Taxonomy" id="2614538"/>
    <lineage>
        <taxon>Bacteria</taxon>
        <taxon>Pseudomonadati</taxon>
        <taxon>Pseudomonadota</taxon>
        <taxon>Gammaproteobacteria</taxon>
        <taxon>Pseudomonadales</taxon>
        <taxon>Pseudomonadaceae</taxon>
        <taxon>Pseudomonas</taxon>
    </lineage>
</organism>
<sequence length="182" mass="19941">MKMRIALCIGLSLLLSGCINFTSPARSKQLDSTKSYWFDYDASRRGAFFVPESSKFKVCSEPPPDVALSLVSKLEATLKKDGVGEGTGKSEFTTSVVKLAERTQMTSLLRESLYRLCEQSLRHNFTSTEILDAYKKTVDAAADLAKADAAQAEADAAKSKTVQALVEQGKTPSEIQLYLDQQ</sequence>
<dbReference type="Proteomes" id="UP001237292">
    <property type="component" value="Chromosome"/>
</dbReference>
<evidence type="ECO:0000313" key="2">
    <source>
        <dbReference type="Proteomes" id="UP001237292"/>
    </source>
</evidence>
<dbReference type="RefSeq" id="WP_282877757.1">
    <property type="nucleotide sequence ID" value="NZ_CP133164.1"/>
</dbReference>
<evidence type="ECO:0000313" key="1">
    <source>
        <dbReference type="EMBL" id="WMN15360.1"/>
    </source>
</evidence>
<gene>
    <name evidence="1" type="ORF">QL104_18520</name>
</gene>
<dbReference type="EMBL" id="CP133164">
    <property type="protein sequence ID" value="WMN15360.1"/>
    <property type="molecule type" value="Genomic_DNA"/>
</dbReference>
<evidence type="ECO:0008006" key="3">
    <source>
        <dbReference type="Google" id="ProtNLM"/>
    </source>
</evidence>
<accession>A0ABY9NA85</accession>
<dbReference type="PROSITE" id="PS51257">
    <property type="entry name" value="PROKAR_LIPOPROTEIN"/>
    <property type="match status" value="1"/>
</dbReference>
<protein>
    <recommendedName>
        <fullName evidence="3">Lipoprotein</fullName>
    </recommendedName>
</protein>
<reference evidence="1 2" key="1">
    <citation type="journal article" date="2023" name="Access Microbiol">
        <title>The genome of a steinernematid-associated Pseudomonas piscis bacterium encodes the biosynthesis of insect toxins.</title>
        <authorList>
            <person name="Awori R.M."/>
            <person name="Hendre P."/>
            <person name="Amugune N.O."/>
        </authorList>
    </citation>
    <scope>NUCLEOTIDE SEQUENCE [LARGE SCALE GENOMIC DNA]</scope>
    <source>
        <strain evidence="1 2">75</strain>
    </source>
</reference>
<keyword evidence="2" id="KW-1185">Reference proteome</keyword>
<proteinExistence type="predicted"/>